<feature type="compositionally biased region" description="Basic and acidic residues" evidence="1">
    <location>
        <begin position="1"/>
        <end position="11"/>
    </location>
</feature>
<sequence length="233" mass="26228">MPIKQENKEDTASVLPDTDDENKIESINRNTTKTLKPHSKATPPSKKRCRSNSLLLQIKPEYTEQEEEDPTSEEQKPTVDKNPKTNTKSPSTSKAKATPKATSSRRVRGPNTWTPEQDNYLTLLRQSTNNPTEIWIKFEQKFHSGKNEKALKNRWFSIKDLTLLSGDEDKLLLETIEEVMGDVAAAIREKFKAKSGKNVTKAFVQKKMKDIGNGVGKAKGGAVENVKEESKEE</sequence>
<dbReference type="Proteomes" id="UP000015100">
    <property type="component" value="Unassembled WGS sequence"/>
</dbReference>
<feature type="compositionally biased region" description="Acidic residues" evidence="1">
    <location>
        <begin position="63"/>
        <end position="72"/>
    </location>
</feature>
<name>S8AAS7_DACHA</name>
<evidence type="ECO:0000259" key="2">
    <source>
        <dbReference type="PROSITE" id="PS50090"/>
    </source>
</evidence>
<evidence type="ECO:0000313" key="3">
    <source>
        <dbReference type="EMBL" id="EPS40029.1"/>
    </source>
</evidence>
<dbReference type="SUPFAM" id="SSF46689">
    <property type="entry name" value="Homeodomain-like"/>
    <property type="match status" value="1"/>
</dbReference>
<feature type="region of interest" description="Disordered" evidence="1">
    <location>
        <begin position="1"/>
        <end position="117"/>
    </location>
</feature>
<dbReference type="OrthoDB" id="5421492at2759"/>
<feature type="region of interest" description="Disordered" evidence="1">
    <location>
        <begin position="214"/>
        <end position="233"/>
    </location>
</feature>
<accession>S8AAS7</accession>
<dbReference type="HOGENOM" id="CLU_1282959_0_0_1"/>
<keyword evidence="4" id="KW-1185">Reference proteome</keyword>
<reference evidence="4" key="2">
    <citation type="submission" date="2013-04" db="EMBL/GenBank/DDBJ databases">
        <title>Genomic mechanisms accounting for the adaptation to parasitism in nematode-trapping fungi.</title>
        <authorList>
            <person name="Ahren D.G."/>
        </authorList>
    </citation>
    <scope>NUCLEOTIDE SEQUENCE [LARGE SCALE GENOMIC DNA]</scope>
    <source>
        <strain evidence="4">CBS 200.50</strain>
    </source>
</reference>
<comment type="caution">
    <text evidence="3">The sequence shown here is derived from an EMBL/GenBank/DDBJ whole genome shotgun (WGS) entry which is preliminary data.</text>
</comment>
<proteinExistence type="predicted"/>
<feature type="compositionally biased region" description="Basic and acidic residues" evidence="1">
    <location>
        <begin position="73"/>
        <end position="83"/>
    </location>
</feature>
<reference evidence="3 4" key="1">
    <citation type="journal article" date="2013" name="PLoS Genet.">
        <title>Genomic mechanisms accounting for the adaptation to parasitism in nematode-trapping fungi.</title>
        <authorList>
            <person name="Meerupati T."/>
            <person name="Andersson K.M."/>
            <person name="Friman E."/>
            <person name="Kumar D."/>
            <person name="Tunlid A."/>
            <person name="Ahren D."/>
        </authorList>
    </citation>
    <scope>NUCLEOTIDE SEQUENCE [LARGE SCALE GENOMIC DNA]</scope>
    <source>
        <strain evidence="3 4">CBS 200.50</strain>
    </source>
</reference>
<evidence type="ECO:0000256" key="1">
    <source>
        <dbReference type="SAM" id="MobiDB-lite"/>
    </source>
</evidence>
<dbReference type="EMBL" id="AQGS01000439">
    <property type="protein sequence ID" value="EPS40029.1"/>
    <property type="molecule type" value="Genomic_DNA"/>
</dbReference>
<dbReference type="PROSITE" id="PS50090">
    <property type="entry name" value="MYB_LIKE"/>
    <property type="match status" value="1"/>
</dbReference>
<feature type="compositionally biased region" description="Basic residues" evidence="1">
    <location>
        <begin position="35"/>
        <end position="50"/>
    </location>
</feature>
<feature type="domain" description="Myb-like" evidence="2">
    <location>
        <begin position="105"/>
        <end position="159"/>
    </location>
</feature>
<feature type="compositionally biased region" description="Polar residues" evidence="1">
    <location>
        <begin position="84"/>
        <end position="102"/>
    </location>
</feature>
<dbReference type="InterPro" id="IPR001005">
    <property type="entry name" value="SANT/Myb"/>
</dbReference>
<protein>
    <recommendedName>
        <fullName evidence="2">Myb-like domain-containing protein</fullName>
    </recommendedName>
</protein>
<organism evidence="3 4">
    <name type="scientific">Dactylellina haptotyla (strain CBS 200.50)</name>
    <name type="common">Nematode-trapping fungus</name>
    <name type="synonym">Monacrosporium haptotylum</name>
    <dbReference type="NCBI Taxonomy" id="1284197"/>
    <lineage>
        <taxon>Eukaryota</taxon>
        <taxon>Fungi</taxon>
        <taxon>Dikarya</taxon>
        <taxon>Ascomycota</taxon>
        <taxon>Pezizomycotina</taxon>
        <taxon>Orbiliomycetes</taxon>
        <taxon>Orbiliales</taxon>
        <taxon>Orbiliaceae</taxon>
        <taxon>Dactylellina</taxon>
    </lineage>
</organism>
<evidence type="ECO:0000313" key="4">
    <source>
        <dbReference type="Proteomes" id="UP000015100"/>
    </source>
</evidence>
<dbReference type="InterPro" id="IPR009057">
    <property type="entry name" value="Homeodomain-like_sf"/>
</dbReference>
<dbReference type="AlphaFoldDB" id="S8AAS7"/>
<gene>
    <name evidence="3" type="ORF">H072_6178</name>
</gene>